<organism evidence="3 4">
    <name type="scientific">Persicitalea jodogahamensis</name>
    <dbReference type="NCBI Taxonomy" id="402147"/>
    <lineage>
        <taxon>Bacteria</taxon>
        <taxon>Pseudomonadati</taxon>
        <taxon>Bacteroidota</taxon>
        <taxon>Cytophagia</taxon>
        <taxon>Cytophagales</taxon>
        <taxon>Spirosomataceae</taxon>
        <taxon>Persicitalea</taxon>
    </lineage>
</organism>
<dbReference type="PANTHER" id="PTHR38467:SF1">
    <property type="entry name" value="CONJUGATIVE TRANSFER: ASSEMBLY"/>
    <property type="match status" value="1"/>
</dbReference>
<dbReference type="Gene3D" id="1.10.8.730">
    <property type="match status" value="1"/>
</dbReference>
<comment type="caution">
    <text evidence="3">The sequence shown here is derived from an EMBL/GenBank/DDBJ whole genome shotgun (WGS) entry which is preliminary data.</text>
</comment>
<dbReference type="PANTHER" id="PTHR38467">
    <property type="match status" value="1"/>
</dbReference>
<dbReference type="EMBL" id="BMXF01000007">
    <property type="protein sequence ID" value="GHB86067.1"/>
    <property type="molecule type" value="Genomic_DNA"/>
</dbReference>
<accession>A0A8J3DDK3</accession>
<feature type="domain" description="TraG N-terminal Bacteroidetes" evidence="1">
    <location>
        <begin position="4"/>
        <end position="52"/>
    </location>
</feature>
<evidence type="ECO:0000313" key="4">
    <source>
        <dbReference type="Proteomes" id="UP000598271"/>
    </source>
</evidence>
<evidence type="ECO:0000259" key="2">
    <source>
        <dbReference type="Pfam" id="PF19044"/>
    </source>
</evidence>
<reference evidence="3 4" key="1">
    <citation type="journal article" date="2014" name="Int. J. Syst. Evol. Microbiol.">
        <title>Complete genome sequence of Corynebacterium casei LMG S-19264T (=DSM 44701T), isolated from a smear-ripened cheese.</title>
        <authorList>
            <consortium name="US DOE Joint Genome Institute (JGI-PGF)"/>
            <person name="Walter F."/>
            <person name="Albersmeier A."/>
            <person name="Kalinowski J."/>
            <person name="Ruckert C."/>
        </authorList>
    </citation>
    <scope>NUCLEOTIDE SEQUENCE [LARGE SCALE GENOMIC DNA]</scope>
    <source>
        <strain evidence="3 4">KCTC 12866</strain>
    </source>
</reference>
<name>A0A8J3DDK3_9BACT</name>
<dbReference type="NCBIfam" id="TIGR03783">
    <property type="entry name" value="Bac_Flav_CT_G"/>
    <property type="match status" value="1"/>
</dbReference>
<proteinExistence type="predicted"/>
<evidence type="ECO:0000313" key="3">
    <source>
        <dbReference type="EMBL" id="GHB86067.1"/>
    </source>
</evidence>
<dbReference type="InterPro" id="IPR053155">
    <property type="entry name" value="F-pilin_assembly_TraC"/>
</dbReference>
<dbReference type="InterPro" id="IPR043964">
    <property type="entry name" value="P-loop_TraG"/>
</dbReference>
<feature type="domain" description="TraG P-loop" evidence="2">
    <location>
        <begin position="417"/>
        <end position="832"/>
    </location>
</feature>
<keyword evidence="4" id="KW-1185">Reference proteome</keyword>
<evidence type="ECO:0000259" key="1">
    <source>
        <dbReference type="Pfam" id="PF12991"/>
    </source>
</evidence>
<dbReference type="InterPro" id="IPR024451">
    <property type="entry name" value="TraG_N_Bacteroidetes"/>
</dbReference>
<dbReference type="Proteomes" id="UP000598271">
    <property type="component" value="Unassembled WGS sequence"/>
</dbReference>
<dbReference type="Gene3D" id="3.40.50.300">
    <property type="entry name" value="P-loop containing nucleotide triphosphate hydrolases"/>
    <property type="match status" value="1"/>
</dbReference>
<evidence type="ECO:0008006" key="5">
    <source>
        <dbReference type="Google" id="ProtNLM"/>
    </source>
</evidence>
<dbReference type="InterPro" id="IPR022509">
    <property type="entry name" value="Conjugation_ATPase_TraG"/>
</dbReference>
<protein>
    <recommendedName>
        <fullName evidence="5">TraG family conjugative transposon ATPase</fullName>
    </recommendedName>
</protein>
<sequence length="842" mass="95723">MANRVKKFEEIYPIFRIDEETGVIISVNCDLTIAFEVTHPEIFTSSDGEIDILTEAYVSAVKTLPVGYIMHKQDWYVSQTYEANLKSPTIRNGNFVAFDNELHFSERSCLKHRAYIYITRPSSDVKGRTSKSSKHSSLLKRHLVPKDVLLPETWETFLDTCEQFEYLLNGSGKASLRRLLIEEIVGDATKTGLLENYTSLSFDDRSLHEIETAVDGSIQVGGNTAFTYVISELGVFPPVVTNSLVYEPYSSERYSIPVSTGAFLGLGLPFNHIYNQVIMIEDRDALSKKLVAEIKRHTSFSEWEKGNQVSMGYKDEYLLEMEKSARTAVKAHFNIMVWERDRDTAEAFRSSTASALSNIGFVPRLARHDVSTLYWSCIPGNIGELGADNLLTSFVEEAICLLAIETNYNDAPFSKSGIKMTDRFGNPKMVDLFDEPLKNGSISNRNTFIVGPSGSGKSFFTNNMVYYMLTAGMHVSIVDVGHSYRRLCDVMGGRYVTYEKENPISFNPFYFKEASPQEEDEDALAELLLSLWKSDNEKVTNAELTTIRDIVHNYYAALRNDRHNSGRTFPCFDTFYDFTKHTYPEIFTANGGREGQEFDLTNFLYCLKPYYRDGQYGFLLNSRANIDLMDLRFVIYELDNIKDHPVLFPVTTIMIMNTYVRKLFNVKGVIKALIIEEAWKALTKEKFANFLRWASKTVRKHDGALIVVTQELDDLVGNEVVKDAIINNSDVKVLLDQKNYENRFSEIESLLGLSPKQSAIVQSVNRSLDHKRPPYREACVMLKDLTKVYGIEVSPTAYAAFTTKKSEVEQIQKLAETVYKGNTEKAIRAWSKGERAEHFASF</sequence>
<dbReference type="InterPro" id="IPR027417">
    <property type="entry name" value="P-loop_NTPase"/>
</dbReference>
<gene>
    <name evidence="3" type="ORF">GCM10007390_46880</name>
</gene>
<dbReference type="AlphaFoldDB" id="A0A8J3DDK3"/>
<dbReference type="SUPFAM" id="SSF52540">
    <property type="entry name" value="P-loop containing nucleoside triphosphate hydrolases"/>
    <property type="match status" value="1"/>
</dbReference>
<dbReference type="Pfam" id="PF19044">
    <property type="entry name" value="P-loop_TraG"/>
    <property type="match status" value="1"/>
</dbReference>
<dbReference type="Pfam" id="PF12991">
    <property type="entry name" value="DUF3875"/>
    <property type="match status" value="1"/>
</dbReference>
<dbReference type="RefSeq" id="WP_229581391.1">
    <property type="nucleotide sequence ID" value="NZ_BMXF01000007.1"/>
</dbReference>